<evidence type="ECO:0000256" key="1">
    <source>
        <dbReference type="ARBA" id="ARBA00022679"/>
    </source>
</evidence>
<evidence type="ECO:0000313" key="3">
    <source>
        <dbReference type="EMBL" id="KAF7177621.1"/>
    </source>
</evidence>
<name>A0A8H6QTI6_9EURO</name>
<dbReference type="EMBL" id="JACBAG010001895">
    <property type="protein sequence ID" value="KAF7177621.1"/>
    <property type="molecule type" value="Genomic_DNA"/>
</dbReference>
<gene>
    <name evidence="3" type="ORF">CNMCM7691_005950</name>
</gene>
<keyword evidence="2" id="KW-0012">Acyltransferase</keyword>
<dbReference type="InterPro" id="IPR023213">
    <property type="entry name" value="CAT-like_dom_sf"/>
</dbReference>
<dbReference type="AlphaFoldDB" id="A0A8H6QTI6"/>
<dbReference type="PANTHER" id="PTHR31896:SF64">
    <property type="entry name" value="TRICHOTHECENE 3-O-ACETYLTRANSFERASE"/>
    <property type="match status" value="1"/>
</dbReference>
<proteinExistence type="predicted"/>
<evidence type="ECO:0008006" key="5">
    <source>
        <dbReference type="Google" id="ProtNLM"/>
    </source>
</evidence>
<dbReference type="PANTHER" id="PTHR31896">
    <property type="entry name" value="FAMILY REGULATORY PROTEIN, PUTATIVE (AFU_ORTHOLOGUE AFUA_3G14730)-RELATED"/>
    <property type="match status" value="1"/>
</dbReference>
<sequence>MELYKTRLFPQSLLSSPICTPLSILDATVARFAPAGAIWLFDSSLQNVPERELIDRLQSSFVQTLSNYPQWAGQVQWAPARENGLHTERFNRPMIVYGTPNDPGVEWRVIKRDDVSVGSLVPSAMERASAGTWDGDDFTQGDFLSETPLALHDLREYQGLPGMQVQITLLKDGAYAIAIRMAHVLADAQTLMAFVHQWAAASRAAFGSEYRDASMGAPVFNPALLDAHAAGDIDGPAPDPKLIATARELPLHRFDWWKTDDPGYPKFMVPYTLNSTPSPELLDGIELTPSTSAPWTTWDLSRPIRYTQIHFSEEQLADIKRKALAAGRGDISRLDALLAHLWISINRARNLADCSDSVFLDLSIGARTRVSPPLPDTFLGSPLFLAHVGASGKSLCAASIGTIASQIRETVALFTPEKIGAMLHDAAYEISPQRLWQAFLGSRHVLVTSWLRLKVYEVDFVGDGKRPRYVHAVLPKLDGEVQVMESGVDDKGMDVALYLEEEIMERFLVEQRQITV</sequence>
<reference evidence="3" key="1">
    <citation type="submission" date="2020-06" db="EMBL/GenBank/DDBJ databases">
        <title>Draft genome sequences of strains closely related to Aspergillus parafelis and Aspergillus hiratsukae.</title>
        <authorList>
            <person name="Dos Santos R.A.C."/>
            <person name="Rivero-Menendez O."/>
            <person name="Steenwyk J.L."/>
            <person name="Mead M.E."/>
            <person name="Goldman G.H."/>
            <person name="Alastruey-Izquierdo A."/>
            <person name="Rokas A."/>
        </authorList>
    </citation>
    <scope>NUCLEOTIDE SEQUENCE</scope>
    <source>
        <strain evidence="3">CNM-CM7691</strain>
    </source>
</reference>
<organism evidence="3 4">
    <name type="scientific">Aspergillus felis</name>
    <dbReference type="NCBI Taxonomy" id="1287682"/>
    <lineage>
        <taxon>Eukaryota</taxon>
        <taxon>Fungi</taxon>
        <taxon>Dikarya</taxon>
        <taxon>Ascomycota</taxon>
        <taxon>Pezizomycotina</taxon>
        <taxon>Eurotiomycetes</taxon>
        <taxon>Eurotiomycetidae</taxon>
        <taxon>Eurotiales</taxon>
        <taxon>Aspergillaceae</taxon>
        <taxon>Aspergillus</taxon>
        <taxon>Aspergillus subgen. Fumigati</taxon>
    </lineage>
</organism>
<dbReference type="Proteomes" id="UP000641853">
    <property type="component" value="Unassembled WGS sequence"/>
</dbReference>
<dbReference type="Gene3D" id="3.30.559.10">
    <property type="entry name" value="Chloramphenicol acetyltransferase-like domain"/>
    <property type="match status" value="2"/>
</dbReference>
<evidence type="ECO:0000256" key="2">
    <source>
        <dbReference type="ARBA" id="ARBA00023315"/>
    </source>
</evidence>
<accession>A0A8H6QTI6</accession>
<protein>
    <recommendedName>
        <fullName evidence="5">Transferase family protein</fullName>
    </recommendedName>
</protein>
<dbReference type="Pfam" id="PF02458">
    <property type="entry name" value="Transferase"/>
    <property type="match status" value="2"/>
</dbReference>
<keyword evidence="4" id="KW-1185">Reference proteome</keyword>
<comment type="caution">
    <text evidence="3">The sequence shown here is derived from an EMBL/GenBank/DDBJ whole genome shotgun (WGS) entry which is preliminary data.</text>
</comment>
<keyword evidence="1" id="KW-0808">Transferase</keyword>
<dbReference type="InterPro" id="IPR051283">
    <property type="entry name" value="Sec_Metabolite_Acyltrans"/>
</dbReference>
<dbReference type="GO" id="GO:0016746">
    <property type="term" value="F:acyltransferase activity"/>
    <property type="evidence" value="ECO:0007669"/>
    <property type="project" value="UniProtKB-KW"/>
</dbReference>
<evidence type="ECO:0000313" key="4">
    <source>
        <dbReference type="Proteomes" id="UP000641853"/>
    </source>
</evidence>